<protein>
    <submittedName>
        <fullName evidence="3">IS630 family transposase</fullName>
    </submittedName>
</protein>
<dbReference type="Pfam" id="PF13592">
    <property type="entry name" value="HTH_33"/>
    <property type="match status" value="1"/>
</dbReference>
<proteinExistence type="predicted"/>
<dbReference type="InterPro" id="IPR038717">
    <property type="entry name" value="Tc1-like_DDE_dom"/>
</dbReference>
<dbReference type="EMBL" id="VWPK01000014">
    <property type="protein sequence ID" value="KAA5612161.1"/>
    <property type="molecule type" value="Genomic_DNA"/>
</dbReference>
<evidence type="ECO:0000313" key="4">
    <source>
        <dbReference type="Proteomes" id="UP000325255"/>
    </source>
</evidence>
<sequence length="355" mass="40097">MTGDILPPADRAHFLAMMRRQTNSAVHRRMNALLLLDDGWTAERVAEALFIDAETVREHRRRYALEGRTGIERLAYEGHAPALTEAQMAELATELSARLYLTAKAVCGFVAARFGITYTPHAMAKLLVRMGFVWKRPKCVPAKADAEAQRAFLAQTLAPLMAIAEANPAQPLYFVDATHPAYDAHPACGWIRRGETRMLKSNHGRVNVTLAGALSWPGREVVTREAKKMTGPEMVAFFAELAARHPTATAITLVLDNATYNRARVVRDWLATEDGHRIKLVYLPPYAPNLNLIERFWWFFKKHALWNVYYPTFADFKAGIIDFFSDIGRWKNDLLSLITDRFHFIDAQQTQISSA</sequence>
<dbReference type="InterPro" id="IPR036397">
    <property type="entry name" value="RNaseH_sf"/>
</dbReference>
<dbReference type="SUPFAM" id="SSF53098">
    <property type="entry name" value="Ribonuclease H-like"/>
    <property type="match status" value="1"/>
</dbReference>
<dbReference type="InterPro" id="IPR009057">
    <property type="entry name" value="Homeodomain-like_sf"/>
</dbReference>
<organism evidence="3 4">
    <name type="scientific">Rhodovastum atsumiense</name>
    <dbReference type="NCBI Taxonomy" id="504468"/>
    <lineage>
        <taxon>Bacteria</taxon>
        <taxon>Pseudomonadati</taxon>
        <taxon>Pseudomonadota</taxon>
        <taxon>Alphaproteobacteria</taxon>
        <taxon>Acetobacterales</taxon>
        <taxon>Acetobacteraceae</taxon>
        <taxon>Rhodovastum</taxon>
    </lineage>
</organism>
<dbReference type="OrthoDB" id="7238295at2"/>
<feature type="domain" description="Winged helix-turn helix" evidence="2">
    <location>
        <begin position="100"/>
        <end position="155"/>
    </location>
</feature>
<evidence type="ECO:0000259" key="2">
    <source>
        <dbReference type="Pfam" id="PF13592"/>
    </source>
</evidence>
<keyword evidence="4" id="KW-1185">Reference proteome</keyword>
<evidence type="ECO:0000313" key="3">
    <source>
        <dbReference type="EMBL" id="KAA5612161.1"/>
    </source>
</evidence>
<feature type="domain" description="Tc1-like transposase DDE" evidence="1">
    <location>
        <begin position="171"/>
        <end position="315"/>
    </location>
</feature>
<dbReference type="AlphaFoldDB" id="A0A5M6IVB7"/>
<accession>A0A5M6IVB7</accession>
<dbReference type="NCBIfam" id="NF033545">
    <property type="entry name" value="transpos_IS630"/>
    <property type="match status" value="1"/>
</dbReference>
<dbReference type="RefSeq" id="WP_150040768.1">
    <property type="nucleotide sequence ID" value="NZ_OW485601.1"/>
</dbReference>
<dbReference type="Proteomes" id="UP000325255">
    <property type="component" value="Unassembled WGS sequence"/>
</dbReference>
<dbReference type="InterPro" id="IPR047655">
    <property type="entry name" value="Transpos_IS630-like"/>
</dbReference>
<dbReference type="InterPro" id="IPR012337">
    <property type="entry name" value="RNaseH-like_sf"/>
</dbReference>
<gene>
    <name evidence="3" type="ORF">F1189_10875</name>
</gene>
<evidence type="ECO:0000259" key="1">
    <source>
        <dbReference type="Pfam" id="PF13358"/>
    </source>
</evidence>
<reference evidence="3 4" key="1">
    <citation type="submission" date="2019-09" db="EMBL/GenBank/DDBJ databases">
        <title>Genome sequence of Rhodovastum atsumiense, a diverse member of the Acetobacteraceae family of non-sulfur purple photosynthetic bacteria.</title>
        <authorList>
            <person name="Meyer T."/>
            <person name="Kyndt J."/>
        </authorList>
    </citation>
    <scope>NUCLEOTIDE SEQUENCE [LARGE SCALE GENOMIC DNA]</scope>
    <source>
        <strain evidence="3 4">DSM 21279</strain>
    </source>
</reference>
<dbReference type="Pfam" id="PF13384">
    <property type="entry name" value="HTH_23"/>
    <property type="match status" value="1"/>
</dbReference>
<comment type="caution">
    <text evidence="3">The sequence shown here is derived from an EMBL/GenBank/DDBJ whole genome shotgun (WGS) entry which is preliminary data.</text>
</comment>
<dbReference type="SUPFAM" id="SSF46689">
    <property type="entry name" value="Homeodomain-like"/>
    <property type="match status" value="1"/>
</dbReference>
<dbReference type="InterPro" id="IPR025959">
    <property type="entry name" value="Winged_HTH_dom"/>
</dbReference>
<dbReference type="Pfam" id="PF13358">
    <property type="entry name" value="DDE_3"/>
    <property type="match status" value="1"/>
</dbReference>
<name>A0A5M6IVB7_9PROT</name>
<dbReference type="GO" id="GO:0003676">
    <property type="term" value="F:nucleic acid binding"/>
    <property type="evidence" value="ECO:0007669"/>
    <property type="project" value="InterPro"/>
</dbReference>
<dbReference type="Gene3D" id="3.30.420.10">
    <property type="entry name" value="Ribonuclease H-like superfamily/Ribonuclease H"/>
    <property type="match status" value="1"/>
</dbReference>